<keyword evidence="2" id="KW-1185">Reference proteome</keyword>
<name>A0ABX9FYB6_9ENTR</name>
<sequence>MYSIFMRGSIMGFPSPAADYTVRTLSIDTICQISANSLVIETTSGCAVINKSMRPKPRDLVLIDLCGKSHFARVMGESLITDDGEAIEGDALDDVTVAGVVTFIINRASGADQDDIPVM</sequence>
<dbReference type="EMBL" id="QNRL01000004">
    <property type="protein sequence ID" value="RBP11589.1"/>
    <property type="molecule type" value="Genomic_DNA"/>
</dbReference>
<protein>
    <submittedName>
        <fullName evidence="1">DNA polymerase V</fullName>
    </submittedName>
</protein>
<comment type="caution">
    <text evidence="1">The sequence shown here is derived from an EMBL/GenBank/DDBJ whole genome shotgun (WGS) entry which is preliminary data.</text>
</comment>
<proteinExistence type="predicted"/>
<evidence type="ECO:0000313" key="2">
    <source>
        <dbReference type="Proteomes" id="UP000253201"/>
    </source>
</evidence>
<dbReference type="Proteomes" id="UP000253201">
    <property type="component" value="Unassembled WGS sequence"/>
</dbReference>
<reference evidence="1 2" key="1">
    <citation type="submission" date="2018-06" db="EMBL/GenBank/DDBJ databases">
        <title>Genomic Encyclopedia of Type Strains, Phase IV (KMG-IV): sequencing the most valuable type-strain genomes for metagenomic binning, comparative biology and taxonomic classification.</title>
        <authorList>
            <person name="Goeker M."/>
        </authorList>
    </citation>
    <scope>NUCLEOTIDE SEQUENCE [LARGE SCALE GENOMIC DNA]</scope>
    <source>
        <strain evidence="1 2">DSM 27453</strain>
    </source>
</reference>
<evidence type="ECO:0000313" key="1">
    <source>
        <dbReference type="EMBL" id="RBP11589.1"/>
    </source>
</evidence>
<accession>A0ABX9FYB6</accession>
<gene>
    <name evidence="1" type="ORF">DFQ50_104110</name>
</gene>
<organism evidence="1 2">
    <name type="scientific">Pseudocitrobacter faecalis</name>
    <dbReference type="NCBI Taxonomy" id="1398493"/>
    <lineage>
        <taxon>Bacteria</taxon>
        <taxon>Pseudomonadati</taxon>
        <taxon>Pseudomonadota</taxon>
        <taxon>Gammaproteobacteria</taxon>
        <taxon>Enterobacterales</taxon>
        <taxon>Enterobacteriaceae</taxon>
        <taxon>Pseudocitrobacter</taxon>
    </lineage>
</organism>